<dbReference type="AlphaFoldDB" id="A0A9P3GZE2"/>
<dbReference type="CDD" id="cd18809">
    <property type="entry name" value="SF1_C_RecD"/>
    <property type="match status" value="1"/>
</dbReference>
<feature type="domain" description="DNA helicase Pif1-like 2B" evidence="1">
    <location>
        <begin position="42"/>
        <end position="76"/>
    </location>
</feature>
<protein>
    <submittedName>
        <fullName evidence="2">ATP-dependent DNA helicase PIF1</fullName>
    </submittedName>
</protein>
<keyword evidence="2" id="KW-0067">ATP-binding</keyword>
<keyword evidence="2" id="KW-0547">Nucleotide-binding</keyword>
<dbReference type="EMBL" id="BQFW01000001">
    <property type="protein sequence ID" value="GJJ67769.1"/>
    <property type="molecule type" value="Genomic_DNA"/>
</dbReference>
<gene>
    <name evidence="2" type="ORF">EMPS_00115</name>
</gene>
<accession>A0A9P3GZE2</accession>
<dbReference type="OrthoDB" id="3691720at2759"/>
<dbReference type="PANTHER" id="PTHR23274">
    <property type="entry name" value="DNA HELICASE-RELATED"/>
    <property type="match status" value="1"/>
</dbReference>
<evidence type="ECO:0000313" key="3">
    <source>
        <dbReference type="Proteomes" id="UP000827284"/>
    </source>
</evidence>
<dbReference type="Pfam" id="PF21530">
    <property type="entry name" value="Pif1_2B_dom"/>
    <property type="match status" value="1"/>
</dbReference>
<evidence type="ECO:0000313" key="2">
    <source>
        <dbReference type="EMBL" id="GJJ67769.1"/>
    </source>
</evidence>
<organism evidence="2 3">
    <name type="scientific">Entomortierella parvispora</name>
    <dbReference type="NCBI Taxonomy" id="205924"/>
    <lineage>
        <taxon>Eukaryota</taxon>
        <taxon>Fungi</taxon>
        <taxon>Fungi incertae sedis</taxon>
        <taxon>Mucoromycota</taxon>
        <taxon>Mortierellomycotina</taxon>
        <taxon>Mortierellomycetes</taxon>
        <taxon>Mortierellales</taxon>
        <taxon>Mortierellaceae</taxon>
        <taxon>Entomortierella</taxon>
    </lineage>
</organism>
<reference evidence="2" key="2">
    <citation type="journal article" date="2022" name="Microbiol. Resour. Announc.">
        <title>Whole-Genome Sequence of Entomortierella parvispora E1425, a Mucoromycotan Fungus Associated with Burkholderiaceae-Related Endosymbiotic Bacteria.</title>
        <authorList>
            <person name="Herlambang A."/>
            <person name="Guo Y."/>
            <person name="Takashima Y."/>
            <person name="Narisawa K."/>
            <person name="Ohta H."/>
            <person name="Nishizawa T."/>
        </authorList>
    </citation>
    <scope>NUCLEOTIDE SEQUENCE</scope>
    <source>
        <strain evidence="2">E1425</strain>
    </source>
</reference>
<dbReference type="GO" id="GO:0005657">
    <property type="term" value="C:replication fork"/>
    <property type="evidence" value="ECO:0007669"/>
    <property type="project" value="TreeGrafter"/>
</dbReference>
<evidence type="ECO:0000259" key="1">
    <source>
        <dbReference type="Pfam" id="PF21530"/>
    </source>
</evidence>
<dbReference type="PANTHER" id="PTHR23274:SF51">
    <property type="entry name" value="OS03G0423850 PROTEIN"/>
    <property type="match status" value="1"/>
</dbReference>
<sequence length="197" mass="21867">MFCPDQEAAVCTEIDTVANDDDGEASRVISQNDLKDFVPPDFPPYELRLKPGMPIMCIRNIDTMNGLCNGTRLIVKETYNHIIIATFATGEKAGQQVTFCPIYHTTFEDGSTPVPITPLQFPVKPAFAMTINKSLGQTLNHVAVFLSQSVFSHGQLYVALSRCTNPDNLKVFVADGAVKGQECTYTRNVVYRQVLEW</sequence>
<proteinExistence type="predicted"/>
<comment type="caution">
    <text evidence="2">The sequence shown here is derived from an EMBL/GenBank/DDBJ whole genome shotgun (WGS) entry which is preliminary data.</text>
</comment>
<keyword evidence="3" id="KW-1185">Reference proteome</keyword>
<name>A0A9P3GZE2_9FUNG</name>
<reference evidence="2" key="1">
    <citation type="submission" date="2021-11" db="EMBL/GenBank/DDBJ databases">
        <authorList>
            <person name="Herlambang A."/>
            <person name="Guo Y."/>
            <person name="Takashima Y."/>
            <person name="Nishizawa T."/>
        </authorList>
    </citation>
    <scope>NUCLEOTIDE SEQUENCE</scope>
    <source>
        <strain evidence="2">E1425</strain>
    </source>
</reference>
<dbReference type="SUPFAM" id="SSF52540">
    <property type="entry name" value="P-loop containing nucleoside triphosphate hydrolases"/>
    <property type="match status" value="1"/>
</dbReference>
<keyword evidence="2" id="KW-0378">Hydrolase</keyword>
<dbReference type="Proteomes" id="UP000827284">
    <property type="component" value="Unassembled WGS sequence"/>
</dbReference>
<keyword evidence="2" id="KW-0347">Helicase</keyword>
<dbReference type="InterPro" id="IPR049163">
    <property type="entry name" value="Pif1-like_2B_dom"/>
</dbReference>
<dbReference type="GO" id="GO:0004386">
    <property type="term" value="F:helicase activity"/>
    <property type="evidence" value="ECO:0007669"/>
    <property type="project" value="UniProtKB-KW"/>
</dbReference>
<dbReference type="InterPro" id="IPR027417">
    <property type="entry name" value="P-loop_NTPase"/>
</dbReference>
<dbReference type="GO" id="GO:0006260">
    <property type="term" value="P:DNA replication"/>
    <property type="evidence" value="ECO:0007669"/>
    <property type="project" value="TreeGrafter"/>
</dbReference>